<dbReference type="PANTHER" id="PTHR46288">
    <property type="entry name" value="PHORBOL-ESTER/DAG-TYPE DOMAIN-CONTAINING PROTEIN"/>
    <property type="match status" value="1"/>
</dbReference>
<sequence length="699" mass="81817">MEIQHFSHEHNLVLSENVNERVWCSICERSIKGPNYACLPCKYYLHKSCAELPQHMDHCFHDIPHHTLTLCNARAGRCFWCESCEKSFDNAPSYKCYECDFDLDIRCASMVQKINHPFHPPHPLVLFACTDYWCESCHKGFDNAFVYKCVECNFNLDVNCALMEDHISYEGQEHIQHFSHQHPMKLVGDDNENGVLCYACLSWRSAPTYGCTTCMYYLHKSCAELPLEIRHPFHPSHDLLLRDLHGKTICNSCHKDGYNFVFHCKDCDFNLDIDCILLKPTIKYYGHNHLLCLMEDVCSKLKCDGYETYCKQSFISDDFRRTQSYMLRCVECDFNLHLLCCSLPCAIKHKCHIHPLTLYGFLKEDDSDEYYCDACETERDIRICVYYCAECKYIAHVHCVISEVIKILKGDPINIKLRSVEENKLTIELDQNEVMLKNGKHISNNANLTLNDLVQNLNEDELLILDTYFDLDASQGDHDQHQSEFDQHQDTDSESIQEFSLFNDQDLEKLCRRLDNVLRLGVFKLKSKDLALTDIIRVEGYLVPWNLASVFKDLLNKYGDLSEGSKLTLEMKSLTYCLLCRVLNSMRKTWVVDITEDLLKEWYFYLKYVKACRFKLQFVFAHLEEVRCAYFGLQASKHESEISKKLDRKIEELEKKLNRYKDYREQLEEDRSCMKSDLMKQCLSKASELKWKTASDGLL</sequence>
<organism evidence="6 7">
    <name type="scientific">Rhamnella rubrinervis</name>
    <dbReference type="NCBI Taxonomy" id="2594499"/>
    <lineage>
        <taxon>Eukaryota</taxon>
        <taxon>Viridiplantae</taxon>
        <taxon>Streptophyta</taxon>
        <taxon>Embryophyta</taxon>
        <taxon>Tracheophyta</taxon>
        <taxon>Spermatophyta</taxon>
        <taxon>Magnoliopsida</taxon>
        <taxon>eudicotyledons</taxon>
        <taxon>Gunneridae</taxon>
        <taxon>Pentapetalae</taxon>
        <taxon>rosids</taxon>
        <taxon>fabids</taxon>
        <taxon>Rosales</taxon>
        <taxon>Rhamnaceae</taxon>
        <taxon>rhamnoid group</taxon>
        <taxon>Rhamneae</taxon>
        <taxon>Rhamnella</taxon>
    </lineage>
</organism>
<reference evidence="6" key="1">
    <citation type="submission" date="2020-03" db="EMBL/GenBank/DDBJ databases">
        <title>A high-quality chromosome-level genome assembly of a woody plant with both climbing and erect habits, Rhamnella rubrinervis.</title>
        <authorList>
            <person name="Lu Z."/>
            <person name="Yang Y."/>
            <person name="Zhu X."/>
            <person name="Sun Y."/>
        </authorList>
    </citation>
    <scope>NUCLEOTIDE SEQUENCE</scope>
    <source>
        <strain evidence="6">BYM</strain>
        <tissue evidence="6">Leaf</tissue>
    </source>
</reference>
<dbReference type="InterPro" id="IPR002219">
    <property type="entry name" value="PKC_DAG/PE"/>
</dbReference>
<dbReference type="PROSITE" id="PS50081">
    <property type="entry name" value="ZF_DAG_PE_2"/>
    <property type="match status" value="1"/>
</dbReference>
<keyword evidence="7" id="KW-1185">Reference proteome</keyword>
<dbReference type="GO" id="GO:0046872">
    <property type="term" value="F:metal ion binding"/>
    <property type="evidence" value="ECO:0007669"/>
    <property type="project" value="UniProtKB-KW"/>
</dbReference>
<dbReference type="InterPro" id="IPR007942">
    <property type="entry name" value="PLipase-like"/>
</dbReference>
<dbReference type="Proteomes" id="UP000796880">
    <property type="component" value="Unassembled WGS sequence"/>
</dbReference>
<feature type="domain" description="Phorbol-ester/DAG-type" evidence="5">
    <location>
        <begin position="9"/>
        <end position="59"/>
    </location>
</feature>
<dbReference type="Pfam" id="PF05278">
    <property type="entry name" value="PEARLI-4"/>
    <property type="match status" value="1"/>
</dbReference>
<dbReference type="Gene3D" id="3.30.60.20">
    <property type="match status" value="1"/>
</dbReference>
<dbReference type="SUPFAM" id="SSF57889">
    <property type="entry name" value="Cysteine-rich domain"/>
    <property type="match status" value="4"/>
</dbReference>
<dbReference type="AlphaFoldDB" id="A0A8K0DPN9"/>
<dbReference type="OrthoDB" id="1180078at2759"/>
<comment type="caution">
    <text evidence="6">The sequence shown here is derived from an EMBL/GenBank/DDBJ whole genome shotgun (WGS) entry which is preliminary data.</text>
</comment>
<feature type="coiled-coil region" evidence="4">
    <location>
        <begin position="636"/>
        <end position="670"/>
    </location>
</feature>
<protein>
    <recommendedName>
        <fullName evidence="5">Phorbol-ester/DAG-type domain-containing protein</fullName>
    </recommendedName>
</protein>
<keyword evidence="3" id="KW-0862">Zinc</keyword>
<evidence type="ECO:0000256" key="1">
    <source>
        <dbReference type="ARBA" id="ARBA00022723"/>
    </source>
</evidence>
<evidence type="ECO:0000256" key="2">
    <source>
        <dbReference type="ARBA" id="ARBA00022737"/>
    </source>
</evidence>
<evidence type="ECO:0000256" key="3">
    <source>
        <dbReference type="ARBA" id="ARBA00022833"/>
    </source>
</evidence>
<dbReference type="EMBL" id="VOIH02000010">
    <property type="protein sequence ID" value="KAF3435062.1"/>
    <property type="molecule type" value="Genomic_DNA"/>
</dbReference>
<keyword evidence="1" id="KW-0479">Metal-binding</keyword>
<dbReference type="InterPro" id="IPR046349">
    <property type="entry name" value="C1-like_sf"/>
</dbReference>
<proteinExistence type="predicted"/>
<evidence type="ECO:0000256" key="4">
    <source>
        <dbReference type="SAM" id="Coils"/>
    </source>
</evidence>
<dbReference type="PANTHER" id="PTHR46288:SF27">
    <property type="entry name" value="CYSTEINE_HISTIDINE-RICH C1 DOMAIN FAMILY PROTEIN"/>
    <property type="match status" value="1"/>
</dbReference>
<dbReference type="PROSITE" id="PS00479">
    <property type="entry name" value="ZF_DAG_PE_1"/>
    <property type="match status" value="1"/>
</dbReference>
<accession>A0A8K0DPN9</accession>
<evidence type="ECO:0000259" key="5">
    <source>
        <dbReference type="PROSITE" id="PS50081"/>
    </source>
</evidence>
<keyword evidence="4" id="KW-0175">Coiled coil</keyword>
<name>A0A8K0DPN9_9ROSA</name>
<dbReference type="Pfam" id="PF03107">
    <property type="entry name" value="C1_2"/>
    <property type="match status" value="6"/>
</dbReference>
<evidence type="ECO:0000313" key="7">
    <source>
        <dbReference type="Proteomes" id="UP000796880"/>
    </source>
</evidence>
<gene>
    <name evidence="6" type="ORF">FNV43_RR22149</name>
</gene>
<evidence type="ECO:0000313" key="6">
    <source>
        <dbReference type="EMBL" id="KAF3435062.1"/>
    </source>
</evidence>
<dbReference type="InterPro" id="IPR004146">
    <property type="entry name" value="DC1"/>
</dbReference>
<keyword evidence="2" id="KW-0677">Repeat</keyword>